<name>A0A919CFR6_9ACTN</name>
<gene>
    <name evidence="2" type="ORF">GCM10010334_80910</name>
</gene>
<organism evidence="2 3">
    <name type="scientific">Streptomyces finlayi</name>
    <dbReference type="NCBI Taxonomy" id="67296"/>
    <lineage>
        <taxon>Bacteria</taxon>
        <taxon>Bacillati</taxon>
        <taxon>Actinomycetota</taxon>
        <taxon>Actinomycetes</taxon>
        <taxon>Kitasatosporales</taxon>
        <taxon>Streptomycetaceae</taxon>
        <taxon>Streptomyces</taxon>
    </lineage>
</organism>
<dbReference type="AlphaFoldDB" id="A0A919CFR6"/>
<feature type="chain" id="PRO_5036849613" description="Secreted protein" evidence="1">
    <location>
        <begin position="28"/>
        <end position="77"/>
    </location>
</feature>
<reference evidence="2" key="2">
    <citation type="submission" date="2020-09" db="EMBL/GenBank/DDBJ databases">
        <authorList>
            <person name="Sun Q."/>
            <person name="Ohkuma M."/>
        </authorList>
    </citation>
    <scope>NUCLEOTIDE SEQUENCE</scope>
    <source>
        <strain evidence="2">JCM 4637</strain>
    </source>
</reference>
<feature type="signal peptide" evidence="1">
    <location>
        <begin position="1"/>
        <end position="27"/>
    </location>
</feature>
<accession>A0A919CFR6</accession>
<evidence type="ECO:0000313" key="3">
    <source>
        <dbReference type="Proteomes" id="UP000638353"/>
    </source>
</evidence>
<evidence type="ECO:0000256" key="1">
    <source>
        <dbReference type="SAM" id="SignalP"/>
    </source>
</evidence>
<evidence type="ECO:0008006" key="4">
    <source>
        <dbReference type="Google" id="ProtNLM"/>
    </source>
</evidence>
<comment type="caution">
    <text evidence="2">The sequence shown here is derived from an EMBL/GenBank/DDBJ whole genome shotgun (WGS) entry which is preliminary data.</text>
</comment>
<dbReference type="Proteomes" id="UP000638353">
    <property type="component" value="Unassembled WGS sequence"/>
</dbReference>
<reference evidence="2" key="1">
    <citation type="journal article" date="2014" name="Int. J. Syst. Evol. Microbiol.">
        <title>Complete genome sequence of Corynebacterium casei LMG S-19264T (=DSM 44701T), isolated from a smear-ripened cheese.</title>
        <authorList>
            <consortium name="US DOE Joint Genome Institute (JGI-PGF)"/>
            <person name="Walter F."/>
            <person name="Albersmeier A."/>
            <person name="Kalinowski J."/>
            <person name="Ruckert C."/>
        </authorList>
    </citation>
    <scope>NUCLEOTIDE SEQUENCE</scope>
    <source>
        <strain evidence="2">JCM 4637</strain>
    </source>
</reference>
<protein>
    <recommendedName>
        <fullName evidence="4">Secreted protein</fullName>
    </recommendedName>
</protein>
<evidence type="ECO:0000313" key="2">
    <source>
        <dbReference type="EMBL" id="GHD18268.1"/>
    </source>
</evidence>
<proteinExistence type="predicted"/>
<keyword evidence="1" id="KW-0732">Signal</keyword>
<dbReference type="EMBL" id="BMVC01000029">
    <property type="protein sequence ID" value="GHD18268.1"/>
    <property type="molecule type" value="Genomic_DNA"/>
</dbReference>
<sequence length="77" mass="7837">MRKFGQTVALAALTAAALLPLAGTASAATAEPSAKPAAVDRCWVHYGKVVCTDDPRWYPHYSGVGVGLGLGLGIGVL</sequence>